<protein>
    <submittedName>
        <fullName evidence="1">STAS/SEC14 domain-containing protein</fullName>
    </submittedName>
</protein>
<evidence type="ECO:0000313" key="1">
    <source>
        <dbReference type="EMBL" id="PTD27450.1"/>
    </source>
</evidence>
<dbReference type="SUPFAM" id="SSF52091">
    <property type="entry name" value="SpoIIaa-like"/>
    <property type="match status" value="2"/>
</dbReference>
<dbReference type="InterPro" id="IPR021866">
    <property type="entry name" value="SpoIIAA-like"/>
</dbReference>
<dbReference type="Proteomes" id="UP000241206">
    <property type="component" value="Unassembled WGS sequence"/>
</dbReference>
<dbReference type="InterPro" id="IPR036513">
    <property type="entry name" value="STAS_dom_sf"/>
</dbReference>
<dbReference type="Gene3D" id="3.40.50.10600">
    <property type="entry name" value="SpoIIaa-like domains"/>
    <property type="match status" value="2"/>
</dbReference>
<gene>
    <name evidence="1" type="ORF">CV103_01555</name>
</gene>
<organism evidence="1 2">
    <name type="scientific">Edaphosphingomonas fennica</name>
    <dbReference type="NCBI Taxonomy" id="114404"/>
    <lineage>
        <taxon>Bacteria</taxon>
        <taxon>Pseudomonadati</taxon>
        <taxon>Pseudomonadota</taxon>
        <taxon>Alphaproteobacteria</taxon>
        <taxon>Sphingomonadales</taxon>
        <taxon>Rhizorhabdaceae</taxon>
        <taxon>Edaphosphingomonas</taxon>
    </lineage>
</organism>
<keyword evidence="2" id="KW-1185">Reference proteome</keyword>
<dbReference type="AlphaFoldDB" id="A0A2T4I7T0"/>
<comment type="caution">
    <text evidence="1">The sequence shown here is derived from an EMBL/GenBank/DDBJ whole genome shotgun (WGS) entry which is preliminary data.</text>
</comment>
<evidence type="ECO:0000313" key="2">
    <source>
        <dbReference type="Proteomes" id="UP000241206"/>
    </source>
</evidence>
<dbReference type="RefSeq" id="WP_107393758.1">
    <property type="nucleotide sequence ID" value="NZ_PHHF01000006.1"/>
</dbReference>
<accession>A0A2T4I7T0</accession>
<dbReference type="Pfam" id="PF11964">
    <property type="entry name" value="SpoIIAA-like"/>
    <property type="match status" value="2"/>
</dbReference>
<sequence length="249" mass="27818">MLKDQTEHDDIVILSISGKLEKGDVDQAMRRLDTAFKGGGKVHLFVEVLGFTGMPKEAWWSDLSQGFHYLTRLKQFGRIAIVSDQSWVRVASRIESALLPFVSYEVYTPDQREHALAWVKGDAATARPETLRVISNGDDDIVAFEVDGRVTRDGIDALYAHLSPLARPGAKLKLLNHVKHFAGFDPAILADPQYLQLKLTLLRHVARYAVVGGPSWLDGVAKVADPLLHMEIRHFPESDLEAARTWLLT</sequence>
<dbReference type="EMBL" id="PHHF01000006">
    <property type="protein sequence ID" value="PTD27450.1"/>
    <property type="molecule type" value="Genomic_DNA"/>
</dbReference>
<dbReference type="InterPro" id="IPR038396">
    <property type="entry name" value="SpoIIAA-like_sf"/>
</dbReference>
<proteinExistence type="predicted"/>
<name>A0A2T4I7T0_9SPHN</name>
<reference evidence="1 2" key="1">
    <citation type="submission" date="2017-11" db="EMBL/GenBank/DDBJ databases">
        <title>Sphingomonas oleivorans sp. nov., isolated from oil-contaminated soil.</title>
        <authorList>
            <person name="Wang L."/>
            <person name="Chen L."/>
        </authorList>
    </citation>
    <scope>NUCLEOTIDE SEQUENCE [LARGE SCALE GENOMIC DNA]</scope>
    <source>
        <strain evidence="1 2">K101</strain>
    </source>
</reference>